<reference evidence="3 4" key="1">
    <citation type="submission" date="2018-08" db="EMBL/GenBank/DDBJ databases">
        <title>Recombination of ecologically and evolutionarily significant loci maintains genetic cohesion in the Pseudomonas syringae species complex.</title>
        <authorList>
            <person name="Dillon M."/>
            <person name="Thakur S."/>
            <person name="Almeida R.N.D."/>
            <person name="Weir B.S."/>
            <person name="Guttman D.S."/>
        </authorList>
    </citation>
    <scope>NUCLEOTIDE SEQUENCE [LARGE SCALE GENOMIC DNA]</scope>
    <source>
        <strain evidence="3 4">ICMP 7846</strain>
    </source>
</reference>
<feature type="domain" description="EamA" evidence="2">
    <location>
        <begin position="154"/>
        <end position="282"/>
    </location>
</feature>
<dbReference type="InterPro" id="IPR051810">
    <property type="entry name" value="Precorrin_MeTrfase"/>
</dbReference>
<dbReference type="SUPFAM" id="SSF103481">
    <property type="entry name" value="Multidrug resistance efflux transporter EmrE"/>
    <property type="match status" value="2"/>
</dbReference>
<dbReference type="PANTHER" id="PTHR47036:SF1">
    <property type="entry name" value="COBALT-FACTOR III C(17)-METHYLTRANSFERASE-RELATED"/>
    <property type="match status" value="1"/>
</dbReference>
<keyword evidence="1" id="KW-0812">Transmembrane</keyword>
<keyword evidence="1" id="KW-1133">Transmembrane helix</keyword>
<feature type="transmembrane region" description="Helical" evidence="1">
    <location>
        <begin position="94"/>
        <end position="116"/>
    </location>
</feature>
<evidence type="ECO:0000313" key="3">
    <source>
        <dbReference type="EMBL" id="RMS65917.1"/>
    </source>
</evidence>
<feature type="transmembrane region" description="Helical" evidence="1">
    <location>
        <begin position="153"/>
        <end position="173"/>
    </location>
</feature>
<evidence type="ECO:0000256" key="1">
    <source>
        <dbReference type="SAM" id="Phobius"/>
    </source>
</evidence>
<name>A0A3M5EWP3_PSEAI</name>
<feature type="transmembrane region" description="Helical" evidence="1">
    <location>
        <begin position="209"/>
        <end position="233"/>
    </location>
</feature>
<dbReference type="GO" id="GO:0008168">
    <property type="term" value="F:methyltransferase activity"/>
    <property type="evidence" value="ECO:0007669"/>
    <property type="project" value="InterPro"/>
</dbReference>
<evidence type="ECO:0000313" key="4">
    <source>
        <dbReference type="Proteomes" id="UP000270834"/>
    </source>
</evidence>
<feature type="domain" description="EamA" evidence="2">
    <location>
        <begin position="27"/>
        <end position="139"/>
    </location>
</feature>
<evidence type="ECO:0000259" key="2">
    <source>
        <dbReference type="Pfam" id="PF00892"/>
    </source>
</evidence>
<dbReference type="Proteomes" id="UP000270834">
    <property type="component" value="Unassembled WGS sequence"/>
</dbReference>
<feature type="transmembrane region" description="Helical" evidence="1">
    <location>
        <begin position="12"/>
        <end position="31"/>
    </location>
</feature>
<gene>
    <name evidence="3" type="ORF">ALP65_00932</name>
</gene>
<feature type="transmembrane region" description="Helical" evidence="1">
    <location>
        <begin position="240"/>
        <end position="261"/>
    </location>
</feature>
<dbReference type="Pfam" id="PF00892">
    <property type="entry name" value="EamA"/>
    <property type="match status" value="2"/>
</dbReference>
<dbReference type="PANTHER" id="PTHR47036">
    <property type="entry name" value="COBALT-FACTOR III C(17)-METHYLTRANSFERASE-RELATED"/>
    <property type="match status" value="1"/>
</dbReference>
<feature type="transmembrane region" description="Helical" evidence="1">
    <location>
        <begin position="267"/>
        <end position="286"/>
    </location>
</feature>
<accession>A0A3M5EWP3</accession>
<feature type="transmembrane region" description="Helical" evidence="1">
    <location>
        <begin position="125"/>
        <end position="141"/>
    </location>
</feature>
<proteinExistence type="predicted"/>
<feature type="transmembrane region" description="Helical" evidence="1">
    <location>
        <begin position="185"/>
        <end position="203"/>
    </location>
</feature>
<organism evidence="3 4">
    <name type="scientific">Pseudomonas aeruginosa</name>
    <dbReference type="NCBI Taxonomy" id="287"/>
    <lineage>
        <taxon>Bacteria</taxon>
        <taxon>Pseudomonadati</taxon>
        <taxon>Pseudomonadota</taxon>
        <taxon>Gammaproteobacteria</taxon>
        <taxon>Pseudomonadales</taxon>
        <taxon>Pseudomonadaceae</taxon>
        <taxon>Pseudomonas</taxon>
    </lineage>
</organism>
<dbReference type="Gene3D" id="3.30.950.10">
    <property type="entry name" value="Methyltransferase, Cobalt-precorrin-4 Transmethylase, Domain 2"/>
    <property type="match status" value="1"/>
</dbReference>
<dbReference type="InterPro" id="IPR014776">
    <property type="entry name" value="4pyrrole_Mease_sub2"/>
</dbReference>
<keyword evidence="1" id="KW-0472">Membrane</keyword>
<dbReference type="InterPro" id="IPR037185">
    <property type="entry name" value="EmrE-like"/>
</dbReference>
<dbReference type="EMBL" id="RBSQ01000052">
    <property type="protein sequence ID" value="RMS65917.1"/>
    <property type="molecule type" value="Genomic_DNA"/>
</dbReference>
<dbReference type="InterPro" id="IPR000620">
    <property type="entry name" value="EamA_dom"/>
</dbReference>
<dbReference type="SUPFAM" id="SSF53790">
    <property type="entry name" value="Tetrapyrrole methylase"/>
    <property type="match status" value="1"/>
</dbReference>
<dbReference type="GO" id="GO:0016020">
    <property type="term" value="C:membrane"/>
    <property type="evidence" value="ECO:0007669"/>
    <property type="project" value="InterPro"/>
</dbReference>
<dbReference type="InterPro" id="IPR035996">
    <property type="entry name" value="4pyrrol_Methylase_sf"/>
</dbReference>
<dbReference type="AlphaFoldDB" id="A0A3M5EWP3"/>
<feature type="transmembrane region" description="Helical" evidence="1">
    <location>
        <begin position="37"/>
        <end position="58"/>
    </location>
</feature>
<protein>
    <recommendedName>
        <fullName evidence="2">EamA domain-containing protein</fullName>
    </recommendedName>
</protein>
<feature type="transmembrane region" description="Helical" evidence="1">
    <location>
        <begin position="67"/>
        <end position="88"/>
    </location>
</feature>
<sequence length="431" mass="46395">MNDPIRRGTLEMTSAMLICGTIGWLVLLSGQPVLDVVFWRCVFGFAALLVACAVLGFLRRGSLGREAFLLALLSGVFIVGNWVLLFASYSRASIAIGTAVYNVQPFMLVGLGAAFLGEKVTARKLGWLGLSFAGMLAIVSAHGDSDAPRGDYLFGILLALAAALLYAFAALIVKRLQGTPPHLIALIQVGTGVLMLAPLANLAELPRGVAPWASLATLGIVHTGLMYVLLYGAIQKLPTALTGALSFIYPVAAILVDWLVFEHRLSLAQWLGVAAILLAAAGMQMAHDRGLRGALQARFGLSFSLAFGVGKEFYDSRSAGSGWSWKDLAWDLAGAADLAMAFYNPISRARPWQLGRALEIVARHRSPQTLVVLGRDIGRPGERLLRTTLGELRAEQVDMRTLVIIGSSTTRSFPRADGEAWVYTPRWYPSE</sequence>
<comment type="caution">
    <text evidence="3">The sequence shown here is derived from an EMBL/GenBank/DDBJ whole genome shotgun (WGS) entry which is preliminary data.</text>
</comment>